<dbReference type="EMBL" id="AZIM01000586">
    <property type="protein sequence ID" value="ETE70224.1"/>
    <property type="molecule type" value="Genomic_DNA"/>
</dbReference>
<evidence type="ECO:0000256" key="1">
    <source>
        <dbReference type="SAM" id="MobiDB-lite"/>
    </source>
</evidence>
<dbReference type="Proteomes" id="UP000018936">
    <property type="component" value="Unassembled WGS sequence"/>
</dbReference>
<comment type="caution">
    <text evidence="2">The sequence shown here is derived from an EMBL/GenBank/DDBJ whole genome shotgun (WGS) entry which is preliminary data.</text>
</comment>
<protein>
    <submittedName>
        <fullName evidence="2">Octapeptide-repeat protein T2</fullName>
    </submittedName>
</protein>
<feature type="region of interest" description="Disordered" evidence="1">
    <location>
        <begin position="1"/>
        <end position="99"/>
    </location>
</feature>
<accession>V8P6N6</accession>
<evidence type="ECO:0000313" key="3">
    <source>
        <dbReference type="Proteomes" id="UP000018936"/>
    </source>
</evidence>
<feature type="non-terminal residue" evidence="2">
    <location>
        <position position="186"/>
    </location>
</feature>
<sequence length="186" mass="21962">RERRKEKRGRERREGGRNEEGRKEERGREGEKEERKRGREGGKEGRRERGKEEGKRREAGKWGRQAGGMEEERKEGLRKRKRFAGEEMGREKKISNTEDKFLQKQHLEFTSLPFSLRGHEFESRRMTLGQSVSCNPRKEAMASRFLIKILAKKTAGSCPASHWEERERDTPPNQHLSHPPQMLQRK</sequence>
<reference evidence="2 3" key="1">
    <citation type="journal article" date="2013" name="Proc. Natl. Acad. Sci. U.S.A.">
        <title>The king cobra genome reveals dynamic gene evolution and adaptation in the snake venom system.</title>
        <authorList>
            <person name="Vonk F.J."/>
            <person name="Casewell N.R."/>
            <person name="Henkel C.V."/>
            <person name="Heimberg A.M."/>
            <person name="Jansen H.J."/>
            <person name="McCleary R.J."/>
            <person name="Kerkkamp H.M."/>
            <person name="Vos R.A."/>
            <person name="Guerreiro I."/>
            <person name="Calvete J.J."/>
            <person name="Wuster W."/>
            <person name="Woods A.E."/>
            <person name="Logan J.M."/>
            <person name="Harrison R.A."/>
            <person name="Castoe T.A."/>
            <person name="de Koning A.P."/>
            <person name="Pollock D.D."/>
            <person name="Yandell M."/>
            <person name="Calderon D."/>
            <person name="Renjifo C."/>
            <person name="Currier R.B."/>
            <person name="Salgado D."/>
            <person name="Pla D."/>
            <person name="Sanz L."/>
            <person name="Hyder A.S."/>
            <person name="Ribeiro J.M."/>
            <person name="Arntzen J.W."/>
            <person name="van den Thillart G.E."/>
            <person name="Boetzer M."/>
            <person name="Pirovano W."/>
            <person name="Dirks R.P."/>
            <person name="Spaink H.P."/>
            <person name="Duboule D."/>
            <person name="McGlinn E."/>
            <person name="Kini R.M."/>
            <person name="Richardson M.K."/>
        </authorList>
    </citation>
    <scope>NUCLEOTIDE SEQUENCE</scope>
    <source>
        <tissue evidence="2">Blood</tissue>
    </source>
</reference>
<feature type="region of interest" description="Disordered" evidence="1">
    <location>
        <begin position="157"/>
        <end position="186"/>
    </location>
</feature>
<gene>
    <name evidence="2" type="primary">Srst</name>
    <name evidence="2" type="ORF">L345_03965</name>
</gene>
<feature type="compositionally biased region" description="Basic and acidic residues" evidence="1">
    <location>
        <begin position="8"/>
        <end position="61"/>
    </location>
</feature>
<evidence type="ECO:0000313" key="2">
    <source>
        <dbReference type="EMBL" id="ETE70224.1"/>
    </source>
</evidence>
<keyword evidence="3" id="KW-1185">Reference proteome</keyword>
<organism evidence="2 3">
    <name type="scientific">Ophiophagus hannah</name>
    <name type="common">King cobra</name>
    <name type="synonym">Naja hannah</name>
    <dbReference type="NCBI Taxonomy" id="8665"/>
    <lineage>
        <taxon>Eukaryota</taxon>
        <taxon>Metazoa</taxon>
        <taxon>Chordata</taxon>
        <taxon>Craniata</taxon>
        <taxon>Vertebrata</taxon>
        <taxon>Euteleostomi</taxon>
        <taxon>Lepidosauria</taxon>
        <taxon>Squamata</taxon>
        <taxon>Bifurcata</taxon>
        <taxon>Unidentata</taxon>
        <taxon>Episquamata</taxon>
        <taxon>Toxicofera</taxon>
        <taxon>Serpentes</taxon>
        <taxon>Colubroidea</taxon>
        <taxon>Elapidae</taxon>
        <taxon>Elapinae</taxon>
        <taxon>Ophiophagus</taxon>
    </lineage>
</organism>
<name>V8P6N6_OPHHA</name>
<feature type="non-terminal residue" evidence="2">
    <location>
        <position position="1"/>
    </location>
</feature>
<dbReference type="AlphaFoldDB" id="V8P6N6"/>
<proteinExistence type="predicted"/>
<feature type="compositionally biased region" description="Basic and acidic residues" evidence="1">
    <location>
        <begin position="83"/>
        <end position="99"/>
    </location>
</feature>